<dbReference type="EMBL" id="MHSH01000017">
    <property type="protein sequence ID" value="OHA41838.1"/>
    <property type="molecule type" value="Genomic_DNA"/>
</dbReference>
<accession>A0A1G2P0I8</accession>
<comment type="similarity">
    <text evidence="3">Belongs to the glycosyl hydrolase 130 family.</text>
</comment>
<dbReference type="Gene3D" id="2.115.10.20">
    <property type="entry name" value="Glycosyl hydrolase domain, family 43"/>
    <property type="match status" value="1"/>
</dbReference>
<organism evidence="4 5">
    <name type="scientific">Candidatus Taylorbacteria bacterium RIFCSPLOWO2_02_FULL_46_40</name>
    <dbReference type="NCBI Taxonomy" id="1802329"/>
    <lineage>
        <taxon>Bacteria</taxon>
        <taxon>Candidatus Tayloriibacteriota</taxon>
    </lineage>
</organism>
<evidence type="ECO:0000313" key="5">
    <source>
        <dbReference type="Proteomes" id="UP000176429"/>
    </source>
</evidence>
<evidence type="ECO:0000313" key="4">
    <source>
        <dbReference type="EMBL" id="OHA41838.1"/>
    </source>
</evidence>
<gene>
    <name evidence="4" type="ORF">A3H68_01035</name>
</gene>
<reference evidence="4 5" key="1">
    <citation type="journal article" date="2016" name="Nat. Commun.">
        <title>Thousands of microbial genomes shed light on interconnected biogeochemical processes in an aquifer system.</title>
        <authorList>
            <person name="Anantharaman K."/>
            <person name="Brown C.T."/>
            <person name="Hug L.A."/>
            <person name="Sharon I."/>
            <person name="Castelle C.J."/>
            <person name="Probst A.J."/>
            <person name="Thomas B.C."/>
            <person name="Singh A."/>
            <person name="Wilkins M.J."/>
            <person name="Karaoz U."/>
            <person name="Brodie E.L."/>
            <person name="Williams K.H."/>
            <person name="Hubbard S.S."/>
            <person name="Banfield J.F."/>
        </authorList>
    </citation>
    <scope>NUCLEOTIDE SEQUENCE [LARGE SCALE GENOMIC DNA]</scope>
</reference>
<dbReference type="PANTHER" id="PTHR34106:SF5">
    <property type="entry name" value="GLYCOSIDASE"/>
    <property type="match status" value="1"/>
</dbReference>
<name>A0A1G2P0I8_9BACT</name>
<dbReference type="CDD" id="cd18614">
    <property type="entry name" value="GH130"/>
    <property type="match status" value="1"/>
</dbReference>
<evidence type="ECO:0000256" key="2">
    <source>
        <dbReference type="ARBA" id="ARBA00022679"/>
    </source>
</evidence>
<sequence length="382" mass="43033">MEILFTILVAIAVVLISALVWRILNSRYQDETKRTLKIFGLHRHSKNPILHPDKDNNWESEGVLNPAVIKDDDGVVHVLYRAIGADGVSRIGYTKSLDGKNFDGRLPYPVFEPRLGFDLPTPEQMTGPKKFDRNFYTSGGSWGGSEDPRAVLIDNTVYMTYVAFGGWNSIRIALTSIPLSDLKQKKWRWKRPVLISPPNVVSKNWVLFPEKINGKFAVLHGISPKIMIDYVDNFEQFRNGDYIESLPSHGGHGYQDPRRDKYWDNLVRGAGPPPVKTHDGWLLLYHAIDKNDPGKYKVGAMLLDLDDPTIVLRRSDSPILSPEMHYENDGKPGVVYASGAVIKNDDLHVYYGGGDKTVNCARRPVMEILEYLKECAPATATE</sequence>
<dbReference type="PANTHER" id="PTHR34106">
    <property type="entry name" value="GLYCOSIDASE"/>
    <property type="match status" value="1"/>
</dbReference>
<protein>
    <recommendedName>
        <fullName evidence="6">Glycosidase</fullName>
    </recommendedName>
</protein>
<dbReference type="InterPro" id="IPR007184">
    <property type="entry name" value="Mannoside_phosphorylase"/>
</dbReference>
<keyword evidence="1" id="KW-0328">Glycosyltransferase</keyword>
<dbReference type="Proteomes" id="UP000176429">
    <property type="component" value="Unassembled WGS sequence"/>
</dbReference>
<evidence type="ECO:0000256" key="1">
    <source>
        <dbReference type="ARBA" id="ARBA00022676"/>
    </source>
</evidence>
<dbReference type="AlphaFoldDB" id="A0A1G2P0I8"/>
<proteinExistence type="inferred from homology"/>
<dbReference type="SUPFAM" id="SSF75005">
    <property type="entry name" value="Arabinanase/levansucrase/invertase"/>
    <property type="match status" value="1"/>
</dbReference>
<evidence type="ECO:0008006" key="6">
    <source>
        <dbReference type="Google" id="ProtNLM"/>
    </source>
</evidence>
<evidence type="ECO:0000256" key="3">
    <source>
        <dbReference type="ARBA" id="ARBA00024356"/>
    </source>
</evidence>
<dbReference type="InterPro" id="IPR023296">
    <property type="entry name" value="Glyco_hydro_beta-prop_sf"/>
</dbReference>
<comment type="caution">
    <text evidence="4">The sequence shown here is derived from an EMBL/GenBank/DDBJ whole genome shotgun (WGS) entry which is preliminary data.</text>
</comment>
<dbReference type="GO" id="GO:0016757">
    <property type="term" value="F:glycosyltransferase activity"/>
    <property type="evidence" value="ECO:0007669"/>
    <property type="project" value="UniProtKB-KW"/>
</dbReference>
<dbReference type="Pfam" id="PF04041">
    <property type="entry name" value="Glyco_hydro_130"/>
    <property type="match status" value="1"/>
</dbReference>
<keyword evidence="2" id="KW-0808">Transferase</keyword>